<evidence type="ECO:0000313" key="2">
    <source>
        <dbReference type="Proteomes" id="UP000236291"/>
    </source>
</evidence>
<protein>
    <submittedName>
        <fullName evidence="1">Uncharacterized protein</fullName>
    </submittedName>
</protein>
<proteinExistence type="predicted"/>
<dbReference type="Proteomes" id="UP000236291">
    <property type="component" value="Unassembled WGS sequence"/>
</dbReference>
<accession>A0A2K3JYF5</accession>
<comment type="caution">
    <text evidence="1">The sequence shown here is derived from an EMBL/GenBank/DDBJ whole genome shotgun (WGS) entry which is preliminary data.</text>
</comment>
<gene>
    <name evidence="1" type="ORF">L195_g051242</name>
</gene>
<reference evidence="1 2" key="1">
    <citation type="journal article" date="2014" name="Am. J. Bot.">
        <title>Genome assembly and annotation for red clover (Trifolium pratense; Fabaceae).</title>
        <authorList>
            <person name="Istvanek J."/>
            <person name="Jaros M."/>
            <person name="Krenek A."/>
            <person name="Repkova J."/>
        </authorList>
    </citation>
    <scope>NUCLEOTIDE SEQUENCE [LARGE SCALE GENOMIC DNA]</scope>
    <source>
        <strain evidence="2">cv. Tatra</strain>
        <tissue evidence="1">Young leaves</tissue>
    </source>
</reference>
<reference evidence="1 2" key="2">
    <citation type="journal article" date="2017" name="Front. Plant Sci.">
        <title>Gene Classification and Mining of Molecular Markers Useful in Red Clover (Trifolium pratense) Breeding.</title>
        <authorList>
            <person name="Istvanek J."/>
            <person name="Dluhosova J."/>
            <person name="Dluhos P."/>
            <person name="Patkova L."/>
            <person name="Nedelnik J."/>
            <person name="Repkova J."/>
        </authorList>
    </citation>
    <scope>NUCLEOTIDE SEQUENCE [LARGE SCALE GENOMIC DNA]</scope>
    <source>
        <strain evidence="2">cv. Tatra</strain>
        <tissue evidence="1">Young leaves</tissue>
    </source>
</reference>
<sequence>MMANTCSLDGRREAIKTDATTEAFTDIQLVNAGFLRTPGALTVDSE</sequence>
<dbReference type="EMBL" id="ASHM01079960">
    <property type="protein sequence ID" value="PNX59095.1"/>
    <property type="molecule type" value="Genomic_DNA"/>
</dbReference>
<evidence type="ECO:0000313" key="1">
    <source>
        <dbReference type="EMBL" id="PNX59095.1"/>
    </source>
</evidence>
<organism evidence="1 2">
    <name type="scientific">Trifolium pratense</name>
    <name type="common">Red clover</name>
    <dbReference type="NCBI Taxonomy" id="57577"/>
    <lineage>
        <taxon>Eukaryota</taxon>
        <taxon>Viridiplantae</taxon>
        <taxon>Streptophyta</taxon>
        <taxon>Embryophyta</taxon>
        <taxon>Tracheophyta</taxon>
        <taxon>Spermatophyta</taxon>
        <taxon>Magnoliopsida</taxon>
        <taxon>eudicotyledons</taxon>
        <taxon>Gunneridae</taxon>
        <taxon>Pentapetalae</taxon>
        <taxon>rosids</taxon>
        <taxon>fabids</taxon>
        <taxon>Fabales</taxon>
        <taxon>Fabaceae</taxon>
        <taxon>Papilionoideae</taxon>
        <taxon>50 kb inversion clade</taxon>
        <taxon>NPAAA clade</taxon>
        <taxon>Hologalegina</taxon>
        <taxon>IRL clade</taxon>
        <taxon>Trifolieae</taxon>
        <taxon>Trifolium</taxon>
    </lineage>
</organism>
<dbReference type="AlphaFoldDB" id="A0A2K3JYF5"/>
<name>A0A2K3JYF5_TRIPR</name>